<evidence type="ECO:0008006" key="5">
    <source>
        <dbReference type="Google" id="ProtNLM"/>
    </source>
</evidence>
<feature type="chain" id="PRO_5002646298" description="TonB C-terminal domain-containing protein" evidence="2">
    <location>
        <begin position="20"/>
        <end position="158"/>
    </location>
</feature>
<evidence type="ECO:0000256" key="1">
    <source>
        <dbReference type="SAM" id="MobiDB-lite"/>
    </source>
</evidence>
<organism evidence="3 4">
    <name type="scientific">Methylibium petroleiphilum (strain ATCC BAA-1232 / LMG 22953 / PM1)</name>
    <dbReference type="NCBI Taxonomy" id="420662"/>
    <lineage>
        <taxon>Bacteria</taxon>
        <taxon>Pseudomonadati</taxon>
        <taxon>Pseudomonadota</taxon>
        <taxon>Betaproteobacteria</taxon>
        <taxon>Burkholderiales</taxon>
        <taxon>Sphaerotilaceae</taxon>
        <taxon>Methylibium</taxon>
    </lineage>
</organism>
<keyword evidence="4" id="KW-1185">Reference proteome</keyword>
<name>A2SH78_METPP</name>
<feature type="signal peptide" evidence="2">
    <location>
        <begin position="1"/>
        <end position="19"/>
    </location>
</feature>
<evidence type="ECO:0000313" key="4">
    <source>
        <dbReference type="Proteomes" id="UP000000366"/>
    </source>
</evidence>
<evidence type="ECO:0000256" key="2">
    <source>
        <dbReference type="SAM" id="SignalP"/>
    </source>
</evidence>
<dbReference type="HOGENOM" id="CLU_1676543_0_0_4"/>
<dbReference type="AlphaFoldDB" id="A2SH78"/>
<dbReference type="Proteomes" id="UP000000366">
    <property type="component" value="Chromosome"/>
</dbReference>
<proteinExistence type="predicted"/>
<feature type="compositionally biased region" description="Low complexity" evidence="1">
    <location>
        <begin position="39"/>
        <end position="49"/>
    </location>
</feature>
<keyword evidence="2" id="KW-0732">Signal</keyword>
<evidence type="ECO:0000313" key="3">
    <source>
        <dbReference type="EMBL" id="ABM94917.1"/>
    </source>
</evidence>
<protein>
    <recommendedName>
        <fullName evidence="5">TonB C-terminal domain-containing protein</fullName>
    </recommendedName>
</protein>
<feature type="compositionally biased region" description="Pro residues" evidence="1">
    <location>
        <begin position="20"/>
        <end position="38"/>
    </location>
</feature>
<feature type="region of interest" description="Disordered" evidence="1">
    <location>
        <begin position="15"/>
        <end position="49"/>
    </location>
</feature>
<reference evidence="3 4" key="1">
    <citation type="journal article" date="2007" name="J. Bacteriol.">
        <title>Whole-genome analysis of the methyl tert-butyl ether-degrading beta-proteobacterium Methylibium petroleiphilum PM1.</title>
        <authorList>
            <person name="Kane S.R."/>
            <person name="Chakicherla A.Y."/>
            <person name="Chain P.S.G."/>
            <person name="Schmidt R."/>
            <person name="Shin M.W."/>
            <person name="Legler T.C."/>
            <person name="Scow K.M."/>
            <person name="Larimer F.W."/>
            <person name="Lucas S.M."/>
            <person name="Richardson P.M."/>
            <person name="Hristova K.R."/>
        </authorList>
    </citation>
    <scope>NUCLEOTIDE SEQUENCE [LARGE SCALE GENOMIC DNA]</scope>
    <source>
        <strain evidence="4">ATCC BAA-1232 / LMG 22953 / PM1</strain>
    </source>
</reference>
<dbReference type="eggNOG" id="COG0810">
    <property type="taxonomic scope" value="Bacteria"/>
</dbReference>
<dbReference type="KEGG" id="mpt:Mpe_A1959"/>
<gene>
    <name evidence="3" type="ordered locus">Mpe_A1959</name>
</gene>
<dbReference type="STRING" id="420662.Mpe_A1959"/>
<dbReference type="PROSITE" id="PS51257">
    <property type="entry name" value="PROKAR_LIPOPROTEIN"/>
    <property type="match status" value="1"/>
</dbReference>
<accession>A2SH78</accession>
<sequence>MARLGAALALTLGACSTTAPPTPKPAPAPARPAAPVAPAPSAGALPAPEAPRTLAGLRLQAARRLVAANPGMTYSGEVPEPLLAIPVLEVELNADGSVRRIEVLREPRQAKDTIQLSIDAVRRAAPFGDVSKLPRPWKFTETFLFRDDRKFKPRTLDS</sequence>
<dbReference type="EMBL" id="CP000555">
    <property type="protein sequence ID" value="ABM94917.1"/>
    <property type="molecule type" value="Genomic_DNA"/>
</dbReference>